<dbReference type="AlphaFoldDB" id="A0A0G9HG43"/>
<evidence type="ECO:0000313" key="9">
    <source>
        <dbReference type="Proteomes" id="UP000182987"/>
    </source>
</evidence>
<keyword evidence="4" id="KW-0812">Transmembrane</keyword>
<keyword evidence="9" id="KW-1185">Reference proteome</keyword>
<dbReference type="PATRIC" id="fig|1440763.5.peg.586"/>
<keyword evidence="3" id="KW-1134">Transmembrane beta strand</keyword>
<evidence type="ECO:0000256" key="4">
    <source>
        <dbReference type="ARBA" id="ARBA00022692"/>
    </source>
</evidence>
<dbReference type="RefSeq" id="WP_046966549.1">
    <property type="nucleotide sequence ID" value="NZ_CP017480.1"/>
</dbReference>
<comment type="subcellular location">
    <subcellularLocation>
        <location evidence="1">Cell outer membrane</location>
        <topology evidence="1">Multi-pass membrane protein</topology>
    </subcellularLocation>
</comment>
<dbReference type="KEGG" id="lrz:BJI69_05340"/>
<name>A0A0G9HG43_9GAMM</name>
<evidence type="ECO:0000256" key="3">
    <source>
        <dbReference type="ARBA" id="ARBA00022452"/>
    </source>
</evidence>
<dbReference type="STRING" id="1440763.BJI69_05340"/>
<evidence type="ECO:0000256" key="7">
    <source>
        <dbReference type="ARBA" id="ARBA00023237"/>
    </source>
</evidence>
<evidence type="ECO:0000256" key="1">
    <source>
        <dbReference type="ARBA" id="ARBA00004571"/>
    </source>
</evidence>
<keyword evidence="5" id="KW-0732">Signal</keyword>
<evidence type="ECO:0000256" key="2">
    <source>
        <dbReference type="ARBA" id="ARBA00008163"/>
    </source>
</evidence>
<evidence type="ECO:0000313" key="8">
    <source>
        <dbReference type="EMBL" id="APG03394.1"/>
    </source>
</evidence>
<proteinExistence type="inferred from homology"/>
<evidence type="ECO:0000256" key="6">
    <source>
        <dbReference type="ARBA" id="ARBA00023136"/>
    </source>
</evidence>
<dbReference type="SUPFAM" id="SSF56935">
    <property type="entry name" value="Porins"/>
    <property type="match status" value="1"/>
</dbReference>
<dbReference type="InterPro" id="IPR005017">
    <property type="entry name" value="OMPP1/FadL/TodX"/>
</dbReference>
<sequence>MSKLNLNTRPLAIAALSLAIAGALVAPQAAHASAFQLKENSAAALGRAFAGSAAAGDDASVIVNNPAAMSLLKGNVVQADVTGINFSTKFHGTATDAQGRPISGGNGGDAGTTIPVPAMYFATQVNDRLHIGLGLTAPFGFKTDYDSDWKGRYNGIKSDFKSFDATLSASFDVTDTFAIGASFIAQKTSAELTSAINYNTVGLGLIQRAAAAGQISPLVARGLAQQYATVVPPGSDGIARIKGDDWGYGWQLGGLWRLTDTDRLALNYRSKIKHTLEGTGNFTMPSNVTAVLSNPTVGALLGSGQPPFTHTNGSAGFTTPAVATASYWHQASKFGWGIDASWTKWDSFQDLTVNFENPNQPQNTEHFGWHNSWFVSVGGEYYMTDKLTLRTGVAVDTTPTEDQNRDVRVPDSTRKWVAFGLGYKATDRLEINAGYAHIFVNKAHIAGGESSTLDRIMGESDDKGNLLSVSAKYAF</sequence>
<dbReference type="Proteomes" id="UP000182987">
    <property type="component" value="Chromosome"/>
</dbReference>
<dbReference type="Pfam" id="PF03349">
    <property type="entry name" value="Toluene_X"/>
    <property type="match status" value="1"/>
</dbReference>
<dbReference type="OrthoDB" id="19849at2"/>
<reference evidence="9" key="1">
    <citation type="submission" date="2016-09" db="EMBL/GenBank/DDBJ databases">
        <authorList>
            <person name="Lysoe E."/>
        </authorList>
    </citation>
    <scope>NUCLEOTIDE SEQUENCE [LARGE SCALE GENOMIC DNA]</scope>
    <source>
        <strain evidence="9">LJ96T</strain>
    </source>
</reference>
<dbReference type="PANTHER" id="PTHR35093:SF3">
    <property type="entry name" value="LONG-CHAIN FATTY ACID TRANSPORT PROTEIN"/>
    <property type="match status" value="1"/>
</dbReference>
<gene>
    <name evidence="8" type="ORF">BJI69_05340</name>
</gene>
<evidence type="ECO:0000256" key="5">
    <source>
        <dbReference type="ARBA" id="ARBA00022729"/>
    </source>
</evidence>
<keyword evidence="6" id="KW-0472">Membrane</keyword>
<protein>
    <submittedName>
        <fullName evidence="8">Uncharacterized protein</fullName>
    </submittedName>
</protein>
<dbReference type="GO" id="GO:0009279">
    <property type="term" value="C:cell outer membrane"/>
    <property type="evidence" value="ECO:0007669"/>
    <property type="project" value="UniProtKB-SubCell"/>
</dbReference>
<dbReference type="EMBL" id="CP017480">
    <property type="protein sequence ID" value="APG03394.1"/>
    <property type="molecule type" value="Genomic_DNA"/>
</dbReference>
<dbReference type="GO" id="GO:0015483">
    <property type="term" value="F:long-chain fatty acid transporting porin activity"/>
    <property type="evidence" value="ECO:0007669"/>
    <property type="project" value="TreeGrafter"/>
</dbReference>
<accession>A0A0G9HG43</accession>
<dbReference type="Gene3D" id="2.40.160.60">
    <property type="entry name" value="Outer membrane protein transport protein (OMPP1/FadL/TodX)"/>
    <property type="match status" value="1"/>
</dbReference>
<organism evidence="8 9">
    <name type="scientific">Luteibacter rhizovicinus DSM 16549</name>
    <dbReference type="NCBI Taxonomy" id="1440763"/>
    <lineage>
        <taxon>Bacteria</taxon>
        <taxon>Pseudomonadati</taxon>
        <taxon>Pseudomonadota</taxon>
        <taxon>Gammaproteobacteria</taxon>
        <taxon>Lysobacterales</taxon>
        <taxon>Rhodanobacteraceae</taxon>
        <taxon>Luteibacter</taxon>
    </lineage>
</organism>
<comment type="similarity">
    <text evidence="2">Belongs to the OmpP1/FadL family.</text>
</comment>
<keyword evidence="7" id="KW-0998">Cell outer membrane</keyword>
<dbReference type="PANTHER" id="PTHR35093">
    <property type="entry name" value="OUTER MEMBRANE PROTEIN NMB0088-RELATED"/>
    <property type="match status" value="1"/>
</dbReference>